<dbReference type="RefSeq" id="WP_280574903.1">
    <property type="nucleotide sequence ID" value="NZ_JARXRM010000035.1"/>
</dbReference>
<keyword evidence="1" id="KW-0812">Transmembrane</keyword>
<name>A0ABT6JBV0_9GAMM</name>
<organism evidence="3 4">
    <name type="scientific">Luteimonas endophytica</name>
    <dbReference type="NCBI Taxonomy" id="3042023"/>
    <lineage>
        <taxon>Bacteria</taxon>
        <taxon>Pseudomonadati</taxon>
        <taxon>Pseudomonadota</taxon>
        <taxon>Gammaproteobacteria</taxon>
        <taxon>Lysobacterales</taxon>
        <taxon>Lysobacteraceae</taxon>
        <taxon>Luteimonas</taxon>
    </lineage>
</organism>
<comment type="caution">
    <text evidence="3">The sequence shown here is derived from an EMBL/GenBank/DDBJ whole genome shotgun (WGS) entry which is preliminary data.</text>
</comment>
<feature type="chain" id="PRO_5046193585" evidence="2">
    <location>
        <begin position="23"/>
        <end position="158"/>
    </location>
</feature>
<keyword evidence="1" id="KW-0472">Membrane</keyword>
<evidence type="ECO:0000256" key="2">
    <source>
        <dbReference type="SAM" id="SignalP"/>
    </source>
</evidence>
<keyword evidence="4" id="KW-1185">Reference proteome</keyword>
<evidence type="ECO:0000313" key="3">
    <source>
        <dbReference type="EMBL" id="MDH5823658.1"/>
    </source>
</evidence>
<sequence length="158" mass="15818">MALIHSLLMGAVAGMRAMTPLAAVTNAARLGALPVGNGAPRLLSNRLAAHGAIAIAGRELVGDKQRSAPDRIAPAGLAVRIATGAIAGAALAPRRQRAAAAALGAAAAVGTAYLAFELRKRATARYGQVATGAVEDAVTLAGAALVVASASRRSRRRR</sequence>
<gene>
    <name evidence="3" type="ORF">QFW77_11740</name>
</gene>
<protein>
    <submittedName>
        <fullName evidence="3">DUF4126 domain-containing protein</fullName>
    </submittedName>
</protein>
<accession>A0ABT6JBV0</accession>
<reference evidence="3 4" key="1">
    <citation type="submission" date="2023-04" db="EMBL/GenBank/DDBJ databases">
        <title>Luteimonas endophyticus RD2P54.</title>
        <authorList>
            <person name="Sun J.-Q."/>
        </authorList>
    </citation>
    <scope>NUCLEOTIDE SEQUENCE [LARGE SCALE GENOMIC DNA]</scope>
    <source>
        <strain evidence="3 4">RD2P54</strain>
    </source>
</reference>
<keyword evidence="1" id="KW-1133">Transmembrane helix</keyword>
<proteinExistence type="predicted"/>
<evidence type="ECO:0000256" key="1">
    <source>
        <dbReference type="SAM" id="Phobius"/>
    </source>
</evidence>
<dbReference type="Proteomes" id="UP001156940">
    <property type="component" value="Unassembled WGS sequence"/>
</dbReference>
<feature type="signal peptide" evidence="2">
    <location>
        <begin position="1"/>
        <end position="22"/>
    </location>
</feature>
<dbReference type="EMBL" id="JARXRM010000035">
    <property type="protein sequence ID" value="MDH5823658.1"/>
    <property type="molecule type" value="Genomic_DNA"/>
</dbReference>
<feature type="transmembrane region" description="Helical" evidence="1">
    <location>
        <begin position="98"/>
        <end position="116"/>
    </location>
</feature>
<evidence type="ECO:0000313" key="4">
    <source>
        <dbReference type="Proteomes" id="UP001156940"/>
    </source>
</evidence>
<keyword evidence="2" id="KW-0732">Signal</keyword>